<protein>
    <recommendedName>
        <fullName evidence="5">Mce-associated membrane protein</fullName>
    </recommendedName>
</protein>
<accession>A0A9X2VFA2</accession>
<dbReference type="GO" id="GO:0016020">
    <property type="term" value="C:membrane"/>
    <property type="evidence" value="ECO:0007669"/>
    <property type="project" value="UniProtKB-SubCell"/>
</dbReference>
<name>A0A9X2VFA2_9PSEU</name>
<reference evidence="3" key="1">
    <citation type="submission" date="2022-08" db="EMBL/GenBank/DDBJ databases">
        <authorList>
            <person name="Tistechok S."/>
            <person name="Samborskyy M."/>
            <person name="Roman I."/>
        </authorList>
    </citation>
    <scope>NUCLEOTIDE SEQUENCE</scope>
    <source>
        <strain evidence="3">DSM 103496</strain>
    </source>
</reference>
<evidence type="ECO:0008006" key="5">
    <source>
        <dbReference type="Google" id="ProtNLM"/>
    </source>
</evidence>
<dbReference type="PANTHER" id="PTHR37042">
    <property type="entry name" value="OUTER MEMBRANE PROTEIN RV1973"/>
    <property type="match status" value="1"/>
</dbReference>
<dbReference type="PANTHER" id="PTHR37042:SF4">
    <property type="entry name" value="OUTER MEMBRANE PROTEIN RV1973"/>
    <property type="match status" value="1"/>
</dbReference>
<comment type="subcellular location">
    <subcellularLocation>
        <location evidence="1">Membrane</location>
    </subcellularLocation>
</comment>
<sequence>MRLFAALAAVGVLGALWFGWTWWEAGHGDLQRFAQTRDEVLRQGEQRLVVLNTLDHREPEEVQRAWRATATGRLLDQLTRDHDAYVQDIGAAKTVTAVTVLGAAVTSLDVHSGQAELIAVLEVSVTPEGGQATAKRTRFDTDLTRVGDEWLLSSVQVVGFGG</sequence>
<evidence type="ECO:0000256" key="1">
    <source>
        <dbReference type="ARBA" id="ARBA00004370"/>
    </source>
</evidence>
<dbReference type="RefSeq" id="WP_259620912.1">
    <property type="nucleotide sequence ID" value="NZ_JANYMP010000001.1"/>
</dbReference>
<organism evidence="3 4">
    <name type="scientific">Umezawaea endophytica</name>
    <dbReference type="NCBI Taxonomy" id="1654476"/>
    <lineage>
        <taxon>Bacteria</taxon>
        <taxon>Bacillati</taxon>
        <taxon>Actinomycetota</taxon>
        <taxon>Actinomycetes</taxon>
        <taxon>Pseudonocardiales</taxon>
        <taxon>Pseudonocardiaceae</taxon>
        <taxon>Umezawaea</taxon>
    </lineage>
</organism>
<keyword evidence="2" id="KW-0472">Membrane</keyword>
<dbReference type="Proteomes" id="UP001141259">
    <property type="component" value="Unassembled WGS sequence"/>
</dbReference>
<proteinExistence type="predicted"/>
<dbReference type="AlphaFoldDB" id="A0A9X2VFA2"/>
<evidence type="ECO:0000313" key="4">
    <source>
        <dbReference type="Proteomes" id="UP001141259"/>
    </source>
</evidence>
<comment type="caution">
    <text evidence="3">The sequence shown here is derived from an EMBL/GenBank/DDBJ whole genome shotgun (WGS) entry which is preliminary data.</text>
</comment>
<keyword evidence="4" id="KW-1185">Reference proteome</keyword>
<dbReference type="EMBL" id="JANYMP010000001">
    <property type="protein sequence ID" value="MCS7475392.1"/>
    <property type="molecule type" value="Genomic_DNA"/>
</dbReference>
<evidence type="ECO:0000313" key="3">
    <source>
        <dbReference type="EMBL" id="MCS7475392.1"/>
    </source>
</evidence>
<evidence type="ECO:0000256" key="2">
    <source>
        <dbReference type="ARBA" id="ARBA00023136"/>
    </source>
</evidence>
<gene>
    <name evidence="3" type="ORF">NZH93_00880</name>
</gene>